<sequence length="388" mass="42766">MTNIIANSINALKDEMTEWRHYIHAHPETAFEEKQTTEFIIEKLKSFGITELYTEFAPTGVVGIIHGKNNGRTIALRADIDALDIIEENDIDYCSTIHGKMHACGHDGHTATLLGVAKYLSVHRDFSGTVVVIFQPAEENEGGGRVMVENGLFDKFPIEAVYGMHNQPNLALNHFLINHGAVMASYDVFEIKITGVGAHAAAPHLGKETILTATTIVNNLQTIVSRNLNPIDSLVISVTQIHSGDTWNVLPQHAVIRGTVRALNTEDQNLAEERIKHISTGIALTFNTRAEVDYQRRYPATINHAKQADIAIKAAQKIVGDDKIIVDSPPTMGSEDFAFMLQKIPGAYIKIGAGEGTNVHNPSYNFNDEILTTGARYFIEIVYQELGQ</sequence>
<evidence type="ECO:0000313" key="5">
    <source>
        <dbReference type="Proteomes" id="UP000194968"/>
    </source>
</evidence>
<comment type="caution">
    <text evidence="4">The sequence shown here is derived from an EMBL/GenBank/DDBJ whole genome shotgun (WGS) entry which is preliminary data.</text>
</comment>
<comment type="cofactor">
    <cofactor evidence="2">
        <name>Mn(2+)</name>
        <dbReference type="ChEBI" id="CHEBI:29035"/>
    </cofactor>
    <text evidence="2">The Mn(2+) ion enhances activity.</text>
</comment>
<dbReference type="InterPro" id="IPR002933">
    <property type="entry name" value="Peptidase_M20"/>
</dbReference>
<name>A0A2C9XW91_9GAMM</name>
<dbReference type="Pfam" id="PF07687">
    <property type="entry name" value="M20_dimer"/>
    <property type="match status" value="1"/>
</dbReference>
<feature type="binding site" evidence="2">
    <location>
        <position position="360"/>
    </location>
    <ligand>
        <name>Mn(2+)</name>
        <dbReference type="ChEBI" id="CHEBI:29035"/>
        <label>2</label>
    </ligand>
</feature>
<dbReference type="NCBIfam" id="TIGR01891">
    <property type="entry name" value="amidohydrolases"/>
    <property type="match status" value="1"/>
</dbReference>
<dbReference type="PANTHER" id="PTHR11014:SF63">
    <property type="entry name" value="METALLOPEPTIDASE, PUTATIVE (AFU_ORTHOLOGUE AFUA_6G09600)-RELATED"/>
    <property type="match status" value="1"/>
</dbReference>
<dbReference type="OrthoDB" id="9777385at2"/>
<evidence type="ECO:0000256" key="1">
    <source>
        <dbReference type="ARBA" id="ARBA00022801"/>
    </source>
</evidence>
<dbReference type="InterPro" id="IPR017439">
    <property type="entry name" value="Amidohydrolase"/>
</dbReference>
<protein>
    <submittedName>
        <fullName evidence="4">Peptidase M20</fullName>
    </submittedName>
</protein>
<dbReference type="Gene3D" id="3.40.630.10">
    <property type="entry name" value="Zn peptidases"/>
    <property type="match status" value="1"/>
</dbReference>
<feature type="binding site" evidence="2">
    <location>
        <position position="139"/>
    </location>
    <ligand>
        <name>Mn(2+)</name>
        <dbReference type="ChEBI" id="CHEBI:29035"/>
        <label>2</label>
    </ligand>
</feature>
<dbReference type="GO" id="GO:0019877">
    <property type="term" value="P:diaminopimelate biosynthetic process"/>
    <property type="evidence" value="ECO:0007669"/>
    <property type="project" value="UniProtKB-ARBA"/>
</dbReference>
<dbReference type="InterPro" id="IPR036264">
    <property type="entry name" value="Bact_exopeptidase_dim_dom"/>
</dbReference>
<dbReference type="RefSeq" id="WP_065614248.1">
    <property type="nucleotide sequence ID" value="NZ_LZGQ01000006.1"/>
</dbReference>
<dbReference type="SUPFAM" id="SSF53187">
    <property type="entry name" value="Zn-dependent exopeptidases"/>
    <property type="match status" value="1"/>
</dbReference>
<dbReference type="SUPFAM" id="SSF55031">
    <property type="entry name" value="Bacterial exopeptidase dimerisation domain"/>
    <property type="match status" value="1"/>
</dbReference>
<dbReference type="FunFam" id="3.30.70.360:FF:000001">
    <property type="entry name" value="N-acetyldiaminopimelate deacetylase"/>
    <property type="match status" value="1"/>
</dbReference>
<dbReference type="EMBL" id="NASK01000072">
    <property type="protein sequence ID" value="OTQ52426.1"/>
    <property type="molecule type" value="Genomic_DNA"/>
</dbReference>
<gene>
    <name evidence="4" type="ORF">B6D06_01890</name>
</gene>
<reference evidence="4 5" key="1">
    <citation type="submission" date="2017-03" db="EMBL/GenBank/DDBJ databases">
        <title>Comparative genomics of honeybee gut symbionts reveal geographically distinct and subgroup specific antibiotic resistance.</title>
        <authorList>
            <person name="Ludvigsen J."/>
            <person name="Porcellato D."/>
            <person name="Labee-Lund T.M."/>
            <person name="Amdam G.V."/>
            <person name="Rudi K."/>
        </authorList>
    </citation>
    <scope>NUCLEOTIDE SEQUENCE [LARGE SCALE GENOMIC DNA]</scope>
    <source>
        <strain evidence="4 5">A-4-12</strain>
    </source>
</reference>
<keyword evidence="1" id="KW-0378">Hydrolase</keyword>
<dbReference type="PANTHER" id="PTHR11014">
    <property type="entry name" value="PEPTIDASE M20 FAMILY MEMBER"/>
    <property type="match status" value="1"/>
</dbReference>
<dbReference type="CDD" id="cd05666">
    <property type="entry name" value="M20_Acy1-like"/>
    <property type="match status" value="1"/>
</dbReference>
<evidence type="ECO:0000256" key="2">
    <source>
        <dbReference type="PIRSR" id="PIRSR005962-1"/>
    </source>
</evidence>
<dbReference type="PIRSF" id="PIRSF005962">
    <property type="entry name" value="Pept_M20D_amidohydro"/>
    <property type="match status" value="1"/>
</dbReference>
<feature type="domain" description="Peptidase M20 dimerisation" evidence="3">
    <location>
        <begin position="189"/>
        <end position="278"/>
    </location>
</feature>
<feature type="binding site" evidence="2">
    <location>
        <position position="106"/>
    </location>
    <ligand>
        <name>Mn(2+)</name>
        <dbReference type="ChEBI" id="CHEBI:29035"/>
        <label>2</label>
    </ligand>
</feature>
<feature type="binding site" evidence="2">
    <location>
        <position position="165"/>
    </location>
    <ligand>
        <name>Mn(2+)</name>
        <dbReference type="ChEBI" id="CHEBI:29035"/>
        <label>2</label>
    </ligand>
</feature>
<proteinExistence type="predicted"/>
<accession>A0A2C9XW91</accession>
<evidence type="ECO:0000259" key="3">
    <source>
        <dbReference type="Pfam" id="PF07687"/>
    </source>
</evidence>
<dbReference type="Proteomes" id="UP000194968">
    <property type="component" value="Unassembled WGS sequence"/>
</dbReference>
<evidence type="ECO:0000313" key="4">
    <source>
        <dbReference type="EMBL" id="OTQ52426.1"/>
    </source>
</evidence>
<dbReference type="InterPro" id="IPR011650">
    <property type="entry name" value="Peptidase_M20_dimer"/>
</dbReference>
<dbReference type="GO" id="GO:0050118">
    <property type="term" value="F:N-acetyldiaminopimelate deacetylase activity"/>
    <property type="evidence" value="ECO:0007669"/>
    <property type="project" value="UniProtKB-ARBA"/>
</dbReference>
<dbReference type="AlphaFoldDB" id="A0A2C9XW91"/>
<keyword evidence="2" id="KW-0464">Manganese</keyword>
<feature type="binding site" evidence="2">
    <location>
        <position position="104"/>
    </location>
    <ligand>
        <name>Mn(2+)</name>
        <dbReference type="ChEBI" id="CHEBI:29035"/>
        <label>2</label>
    </ligand>
</feature>
<keyword evidence="2" id="KW-0479">Metal-binding</keyword>
<dbReference type="Pfam" id="PF01546">
    <property type="entry name" value="Peptidase_M20"/>
    <property type="match status" value="1"/>
</dbReference>
<organism evidence="4 5">
    <name type="scientific">Gilliamella apis</name>
    <dbReference type="NCBI Taxonomy" id="1970738"/>
    <lineage>
        <taxon>Bacteria</taxon>
        <taxon>Pseudomonadati</taxon>
        <taxon>Pseudomonadota</taxon>
        <taxon>Gammaproteobacteria</taxon>
        <taxon>Orbales</taxon>
        <taxon>Orbaceae</taxon>
        <taxon>Gilliamella</taxon>
    </lineage>
</organism>
<dbReference type="GO" id="GO:0046872">
    <property type="term" value="F:metal ion binding"/>
    <property type="evidence" value="ECO:0007669"/>
    <property type="project" value="UniProtKB-KW"/>
</dbReference>
<dbReference type="Gene3D" id="3.30.70.360">
    <property type="match status" value="1"/>
</dbReference>